<evidence type="ECO:0000313" key="2">
    <source>
        <dbReference type="EMBL" id="WFD12063.1"/>
    </source>
</evidence>
<evidence type="ECO:0000256" key="1">
    <source>
        <dbReference type="SAM" id="Phobius"/>
    </source>
</evidence>
<accession>A0ABY8EGL9</accession>
<organism evidence="2 3">
    <name type="scientific">Tepidibacter hydrothermalis</name>
    <dbReference type="NCBI Taxonomy" id="3036126"/>
    <lineage>
        <taxon>Bacteria</taxon>
        <taxon>Bacillati</taxon>
        <taxon>Bacillota</taxon>
        <taxon>Clostridia</taxon>
        <taxon>Peptostreptococcales</taxon>
        <taxon>Peptostreptococcaceae</taxon>
        <taxon>Tepidibacter</taxon>
    </lineage>
</organism>
<gene>
    <name evidence="2" type="ORF">P4S50_08285</name>
</gene>
<dbReference type="RefSeq" id="WP_277734336.1">
    <property type="nucleotide sequence ID" value="NZ_CP120733.1"/>
</dbReference>
<sequence length="99" mass="11830">MLSSVYVWIIFILLISSGYIYYIYKTLGEKVALKQAKEIAYKLMLYAEKNFETNDEKFEWVAQKFYKTIPSSIKNIITQDMIEDFLQKTYDEMKEVLNN</sequence>
<proteinExistence type="predicted"/>
<dbReference type="EMBL" id="CP120733">
    <property type="protein sequence ID" value="WFD12063.1"/>
    <property type="molecule type" value="Genomic_DNA"/>
</dbReference>
<dbReference type="Proteomes" id="UP001222800">
    <property type="component" value="Chromosome"/>
</dbReference>
<name>A0ABY8EGL9_9FIRM</name>
<evidence type="ECO:0000313" key="3">
    <source>
        <dbReference type="Proteomes" id="UP001222800"/>
    </source>
</evidence>
<keyword evidence="1" id="KW-0472">Membrane</keyword>
<feature type="transmembrane region" description="Helical" evidence="1">
    <location>
        <begin position="6"/>
        <end position="24"/>
    </location>
</feature>
<protein>
    <submittedName>
        <fullName evidence="2">Uncharacterized protein</fullName>
    </submittedName>
</protein>
<keyword evidence="1" id="KW-1133">Transmembrane helix</keyword>
<reference evidence="2 3" key="1">
    <citation type="submission" date="2023-03" db="EMBL/GenBank/DDBJ databases">
        <title>Complete genome sequence of Tepidibacter sp. SWIR-1, isolated from a deep-sea hydrothermal vent.</title>
        <authorList>
            <person name="Li X."/>
        </authorList>
    </citation>
    <scope>NUCLEOTIDE SEQUENCE [LARGE SCALE GENOMIC DNA]</scope>
    <source>
        <strain evidence="2 3">SWIR-1</strain>
    </source>
</reference>
<keyword evidence="3" id="KW-1185">Reference proteome</keyword>
<keyword evidence="1" id="KW-0812">Transmembrane</keyword>